<accession>A0A5C5G6I0</accession>
<organism evidence="3 4">
    <name type="scientific">Rhodotorula diobovata</name>
    <dbReference type="NCBI Taxonomy" id="5288"/>
    <lineage>
        <taxon>Eukaryota</taxon>
        <taxon>Fungi</taxon>
        <taxon>Dikarya</taxon>
        <taxon>Basidiomycota</taxon>
        <taxon>Pucciniomycotina</taxon>
        <taxon>Microbotryomycetes</taxon>
        <taxon>Sporidiobolales</taxon>
        <taxon>Sporidiobolaceae</taxon>
        <taxon>Rhodotorula</taxon>
    </lineage>
</organism>
<evidence type="ECO:0000313" key="4">
    <source>
        <dbReference type="Proteomes" id="UP000311382"/>
    </source>
</evidence>
<dbReference type="Proteomes" id="UP000311382">
    <property type="component" value="Unassembled WGS sequence"/>
</dbReference>
<dbReference type="EMBL" id="SOZI01000001">
    <property type="protein sequence ID" value="TNY24753.1"/>
    <property type="molecule type" value="Genomic_DNA"/>
</dbReference>
<evidence type="ECO:0000313" key="3">
    <source>
        <dbReference type="EMBL" id="TNY24753.1"/>
    </source>
</evidence>
<feature type="transmembrane region" description="Helical" evidence="2">
    <location>
        <begin position="62"/>
        <end position="84"/>
    </location>
</feature>
<keyword evidence="4" id="KW-1185">Reference proteome</keyword>
<feature type="transmembrane region" description="Helical" evidence="2">
    <location>
        <begin position="33"/>
        <end position="55"/>
    </location>
</feature>
<dbReference type="OrthoDB" id="10564593at2759"/>
<keyword evidence="2" id="KW-1133">Transmembrane helix</keyword>
<comment type="caution">
    <text evidence="3">The sequence shown here is derived from an EMBL/GenBank/DDBJ whole genome shotgun (WGS) entry which is preliminary data.</text>
</comment>
<keyword evidence="2" id="KW-0472">Membrane</keyword>
<feature type="region of interest" description="Disordered" evidence="1">
    <location>
        <begin position="122"/>
        <end position="143"/>
    </location>
</feature>
<protein>
    <submittedName>
        <fullName evidence="3">Uncharacterized protein</fullName>
    </submittedName>
</protein>
<evidence type="ECO:0000256" key="2">
    <source>
        <dbReference type="SAM" id="Phobius"/>
    </source>
</evidence>
<evidence type="ECO:0000256" key="1">
    <source>
        <dbReference type="SAM" id="MobiDB-lite"/>
    </source>
</evidence>
<feature type="compositionally biased region" description="Acidic residues" evidence="1">
    <location>
        <begin position="133"/>
        <end position="143"/>
    </location>
</feature>
<proteinExistence type="predicted"/>
<sequence length="162" mass="17902">MTDCCCLIVHLVLCFVPPFPPLAILLVDGCSCLFLVDLVLVLLSMGIPLFLSVLTSIAQWQVTVGAGFGLLYFIAVCIAVWAIWTHYHSGEAARYLSEGHLTPPGRRPRRNRAAVTAYSELEKGGRWHTGGVDDGDDSATDDEVELRKEVMDRRRRKLSSAQ</sequence>
<dbReference type="AlphaFoldDB" id="A0A5C5G6I0"/>
<reference evidence="3 4" key="1">
    <citation type="submission" date="2019-03" db="EMBL/GenBank/DDBJ databases">
        <title>Rhodosporidium diobovatum UCD-FST 08-225 genome sequencing, assembly, and annotation.</title>
        <authorList>
            <person name="Fakankun I.U."/>
            <person name="Fristensky B."/>
            <person name="Levin D.B."/>
        </authorList>
    </citation>
    <scope>NUCLEOTIDE SEQUENCE [LARGE SCALE GENOMIC DNA]</scope>
    <source>
        <strain evidence="3 4">UCD-FST 08-225</strain>
    </source>
</reference>
<gene>
    <name evidence="3" type="ORF">DMC30DRAFT_412991</name>
</gene>
<keyword evidence="2" id="KW-0812">Transmembrane</keyword>
<name>A0A5C5G6I0_9BASI</name>